<feature type="signal peptide" evidence="7">
    <location>
        <begin position="1"/>
        <end position="22"/>
    </location>
</feature>
<accession>F1A637</accession>
<feature type="domain" description="CAND6/7 N-terminal" evidence="9">
    <location>
        <begin position="26"/>
        <end position="148"/>
    </location>
</feature>
<dbReference type="AlphaFoldDB" id="F1A637"/>
<evidence type="ECO:0000256" key="3">
    <source>
        <dbReference type="ARBA" id="ARBA00022729"/>
    </source>
</evidence>
<feature type="chain" id="PRO_5003263128" description="Intimal thickness related receptor IRP domain-containing protein" evidence="7">
    <location>
        <begin position="23"/>
        <end position="450"/>
    </location>
</feature>
<evidence type="ECO:0000313" key="11">
    <source>
        <dbReference type="Proteomes" id="UP000001064"/>
    </source>
</evidence>
<dbReference type="InterPro" id="IPR054103">
    <property type="entry name" value="CAND6-7_N"/>
</dbReference>
<dbReference type="Proteomes" id="UP000001064">
    <property type="component" value="Unassembled WGS sequence"/>
</dbReference>
<dbReference type="VEuPathDB" id="AmoebaDB:DICPUDRAFT_160299"/>
<evidence type="ECO:0000259" key="8">
    <source>
        <dbReference type="Pfam" id="PF06814"/>
    </source>
</evidence>
<evidence type="ECO:0000256" key="5">
    <source>
        <dbReference type="ARBA" id="ARBA00023136"/>
    </source>
</evidence>
<dbReference type="OrthoDB" id="29657at2759"/>
<feature type="transmembrane region" description="Helical" evidence="6">
    <location>
        <begin position="390"/>
        <end position="415"/>
    </location>
</feature>
<dbReference type="PANTHER" id="PTHR21229">
    <property type="entry name" value="LUNG SEVEN TRANSMEMBRANE RECEPTOR"/>
    <property type="match status" value="1"/>
</dbReference>
<dbReference type="InParanoid" id="F1A637"/>
<dbReference type="InterPro" id="IPR053937">
    <property type="entry name" value="GOST_TM"/>
</dbReference>
<evidence type="ECO:0000256" key="4">
    <source>
        <dbReference type="ARBA" id="ARBA00022989"/>
    </source>
</evidence>
<feature type="transmembrane region" description="Helical" evidence="6">
    <location>
        <begin position="180"/>
        <end position="200"/>
    </location>
</feature>
<dbReference type="EMBL" id="GL871672">
    <property type="protein sequence ID" value="EGC28343.1"/>
    <property type="molecule type" value="Genomic_DNA"/>
</dbReference>
<comment type="subcellular location">
    <subcellularLocation>
        <location evidence="1">Membrane</location>
        <topology evidence="1">Multi-pass membrane protein</topology>
    </subcellularLocation>
</comment>
<evidence type="ECO:0000313" key="10">
    <source>
        <dbReference type="EMBL" id="EGC28343.1"/>
    </source>
</evidence>
<gene>
    <name evidence="10" type="ORF">DICPUDRAFT_160299</name>
</gene>
<feature type="transmembrane region" description="Helical" evidence="6">
    <location>
        <begin position="247"/>
        <end position="271"/>
    </location>
</feature>
<keyword evidence="2 6" id="KW-0812">Transmembrane</keyword>
<dbReference type="FunCoup" id="F1A637">
    <property type="interactions" value="189"/>
</dbReference>
<dbReference type="KEGG" id="dpp:DICPUDRAFT_160299"/>
<feature type="domain" description="GOST seven transmembrane" evidence="8">
    <location>
        <begin position="176"/>
        <end position="428"/>
    </location>
</feature>
<name>F1A637_DICPU</name>
<dbReference type="eggNOG" id="KOG2569">
    <property type="taxonomic scope" value="Eukaryota"/>
</dbReference>
<evidence type="ECO:0000256" key="6">
    <source>
        <dbReference type="SAM" id="Phobius"/>
    </source>
</evidence>
<dbReference type="OMA" id="HYIQRLF"/>
<organism evidence="10 11">
    <name type="scientific">Dictyostelium purpureum</name>
    <name type="common">Slime mold</name>
    <dbReference type="NCBI Taxonomy" id="5786"/>
    <lineage>
        <taxon>Eukaryota</taxon>
        <taxon>Amoebozoa</taxon>
        <taxon>Evosea</taxon>
        <taxon>Eumycetozoa</taxon>
        <taxon>Dictyostelia</taxon>
        <taxon>Dictyosteliales</taxon>
        <taxon>Dictyosteliaceae</taxon>
        <taxon>Dictyostelium</taxon>
    </lineage>
</organism>
<dbReference type="PANTHER" id="PTHR21229:SF2">
    <property type="entry name" value="RE59932P"/>
    <property type="match status" value="1"/>
</dbReference>
<dbReference type="RefSeq" id="XP_003295131.1">
    <property type="nucleotide sequence ID" value="XM_003295083.1"/>
</dbReference>
<keyword evidence="11" id="KW-1185">Reference proteome</keyword>
<feature type="transmembrane region" description="Helical" evidence="6">
    <location>
        <begin position="283"/>
        <end position="302"/>
    </location>
</feature>
<keyword evidence="5 6" id="KW-0472">Membrane</keyword>
<dbReference type="Pfam" id="PF21904">
    <property type="entry name" value="CAND6-7_N"/>
    <property type="match status" value="1"/>
</dbReference>
<dbReference type="GO" id="GO:0016020">
    <property type="term" value="C:membrane"/>
    <property type="evidence" value="ECO:0000318"/>
    <property type="project" value="GO_Central"/>
</dbReference>
<feature type="transmembrane region" description="Helical" evidence="6">
    <location>
        <begin position="365"/>
        <end position="384"/>
    </location>
</feature>
<evidence type="ECO:0008006" key="12">
    <source>
        <dbReference type="Google" id="ProtNLM"/>
    </source>
</evidence>
<proteinExistence type="predicted"/>
<evidence type="ECO:0000259" key="9">
    <source>
        <dbReference type="Pfam" id="PF21904"/>
    </source>
</evidence>
<dbReference type="Pfam" id="PF06814">
    <property type="entry name" value="GOST_TM"/>
    <property type="match status" value="1"/>
</dbReference>
<protein>
    <recommendedName>
        <fullName evidence="12">Intimal thickness related receptor IRP domain-containing protein</fullName>
    </recommendedName>
</protein>
<evidence type="ECO:0000256" key="7">
    <source>
        <dbReference type="SAM" id="SignalP"/>
    </source>
</evidence>
<reference evidence="11" key="1">
    <citation type="journal article" date="2011" name="Genome Biol.">
        <title>Comparative genomics of the social amoebae Dictyostelium discoideum and Dictyostelium purpureum.</title>
        <authorList>
            <consortium name="US DOE Joint Genome Institute (JGI-PGF)"/>
            <person name="Sucgang R."/>
            <person name="Kuo A."/>
            <person name="Tian X."/>
            <person name="Salerno W."/>
            <person name="Parikh A."/>
            <person name="Feasley C.L."/>
            <person name="Dalin E."/>
            <person name="Tu H."/>
            <person name="Huang E."/>
            <person name="Barry K."/>
            <person name="Lindquist E."/>
            <person name="Shapiro H."/>
            <person name="Bruce D."/>
            <person name="Schmutz J."/>
            <person name="Salamov A."/>
            <person name="Fey P."/>
            <person name="Gaudet P."/>
            <person name="Anjard C."/>
            <person name="Babu M.M."/>
            <person name="Basu S."/>
            <person name="Bushmanova Y."/>
            <person name="van der Wel H."/>
            <person name="Katoh-Kurasawa M."/>
            <person name="Dinh C."/>
            <person name="Coutinho P.M."/>
            <person name="Saito T."/>
            <person name="Elias M."/>
            <person name="Schaap P."/>
            <person name="Kay R.R."/>
            <person name="Henrissat B."/>
            <person name="Eichinger L."/>
            <person name="Rivero F."/>
            <person name="Putnam N.H."/>
            <person name="West C.M."/>
            <person name="Loomis W.F."/>
            <person name="Chisholm R.L."/>
            <person name="Shaulsky G."/>
            <person name="Strassmann J.E."/>
            <person name="Queller D.C."/>
            <person name="Kuspa A."/>
            <person name="Grigoriev I.V."/>
        </authorList>
    </citation>
    <scope>NUCLEOTIDE SEQUENCE [LARGE SCALE GENOMIC DNA]</scope>
    <source>
        <strain evidence="11">QSDP1</strain>
    </source>
</reference>
<feature type="transmembrane region" description="Helical" evidence="6">
    <location>
        <begin position="207"/>
        <end position="227"/>
    </location>
</feature>
<dbReference type="GeneID" id="10511162"/>
<evidence type="ECO:0000256" key="2">
    <source>
        <dbReference type="ARBA" id="ARBA00022692"/>
    </source>
</evidence>
<dbReference type="GO" id="GO:0005794">
    <property type="term" value="C:Golgi apparatus"/>
    <property type="evidence" value="ECO:0000318"/>
    <property type="project" value="GO_Central"/>
</dbReference>
<keyword evidence="4 6" id="KW-1133">Transmembrane helix</keyword>
<dbReference type="InterPro" id="IPR009637">
    <property type="entry name" value="GPR107/GPR108-like"/>
</dbReference>
<sequence length="450" mass="51579">MRTCIVLLILGILLYSSSIINAYKHHLEIKDDERKMFSIEGFGFGENGKLKIQISDWVVDKKPNTNNSSMDDVGFFLFISGQESSPVFEGDSSSKCELIDKDPNLVFRASDFNSKGVKEITIQSDVAGEVTYPPGYYTLYYKNCKTTKSKTSFKLVLDELNYVGSQISYLPIGNEPLPTLYGVFSIVFFGLALFWVMVFLKGSGKRVNLIHHLCTAYLIIQGVELLFSSIEQHYIKSIGSPNGWNVLYYIFAFTQASFFIILLTMIGSGYHFIKPFFSDRDKLLLSIVVPLQILDNIALIIIDEEQQGTSGWTSWRSIFILFDAFCCLIILFAIYLSLSQLENTVQGNLSHKVLKDVQKYRLFRYFYNIVVTYLYFTRIIMLLLKSSLPFTITWVGEFILLVASFIFYCIIGYVLNFRYLFRPTIDNPYFHIPTEEEAEEILAQLQDQSA</sequence>
<feature type="transmembrane region" description="Helical" evidence="6">
    <location>
        <begin position="314"/>
        <end position="336"/>
    </location>
</feature>
<evidence type="ECO:0000256" key="1">
    <source>
        <dbReference type="ARBA" id="ARBA00004141"/>
    </source>
</evidence>
<keyword evidence="3 7" id="KW-0732">Signal</keyword>